<sequence>MSHHPHFQKTQDSRPPFEFDKTCHYTKPPQPDWHVGQGLNQAPLPHTDIHKSQSKIKTFIPYEDLTPAECYKLMINSVVPRPIALCSTISSQGVPNLAPFSYFNAVGSNPPCIMLSCTPRGGHGKDTSENIKHSKEFVVAIISEPFIEAANYTAIDTPPEVSEWALSGLTPQPSIKVKPARIQESAINMECQLEHIYEMFDPSDSNKVSQTFIIGKIKAWHIKEEVLVDGGPLISIEKLRPCYRLGGISYGRVTEAYELLRPVWNNEKDKEEVLKLLN</sequence>
<dbReference type="PANTHER" id="PTHR33798">
    <property type="entry name" value="FLAVOPROTEIN OXYGENASE"/>
    <property type="match status" value="1"/>
</dbReference>
<gene>
    <name evidence="7" type="ORF">O181_028556</name>
</gene>
<comment type="cofactor">
    <cofactor evidence="1">
        <name>FMN</name>
        <dbReference type="ChEBI" id="CHEBI:58210"/>
    </cofactor>
</comment>
<dbReference type="SUPFAM" id="SSF50475">
    <property type="entry name" value="FMN-binding split barrel"/>
    <property type="match status" value="1"/>
</dbReference>
<dbReference type="InterPro" id="IPR012349">
    <property type="entry name" value="Split_barrel_FMN-bd"/>
</dbReference>
<keyword evidence="2" id="KW-0285">Flavoprotein</keyword>
<evidence type="ECO:0000313" key="7">
    <source>
        <dbReference type="EMBL" id="MBW0488841.1"/>
    </source>
</evidence>
<feature type="domain" description="Flavin reductase like" evidence="6">
    <location>
        <begin position="76"/>
        <end position="235"/>
    </location>
</feature>
<protein>
    <recommendedName>
        <fullName evidence="6">Flavin reductase like domain-containing protein</fullName>
    </recommendedName>
</protein>
<evidence type="ECO:0000256" key="4">
    <source>
        <dbReference type="ARBA" id="ARBA00038054"/>
    </source>
</evidence>
<name>A0A9Q3CUS0_9BASI</name>
<dbReference type="EMBL" id="AVOT02009791">
    <property type="protein sequence ID" value="MBW0488841.1"/>
    <property type="molecule type" value="Genomic_DNA"/>
</dbReference>
<dbReference type="Proteomes" id="UP000765509">
    <property type="component" value="Unassembled WGS sequence"/>
</dbReference>
<evidence type="ECO:0000256" key="1">
    <source>
        <dbReference type="ARBA" id="ARBA00001917"/>
    </source>
</evidence>
<dbReference type="OrthoDB" id="298012at2759"/>
<keyword evidence="8" id="KW-1185">Reference proteome</keyword>
<evidence type="ECO:0000256" key="2">
    <source>
        <dbReference type="ARBA" id="ARBA00022630"/>
    </source>
</evidence>
<dbReference type="SMART" id="SM00903">
    <property type="entry name" value="Flavin_Reduct"/>
    <property type="match status" value="1"/>
</dbReference>
<evidence type="ECO:0000256" key="3">
    <source>
        <dbReference type="ARBA" id="ARBA00022643"/>
    </source>
</evidence>
<dbReference type="Pfam" id="PF01613">
    <property type="entry name" value="Flavin_Reduct"/>
    <property type="match status" value="1"/>
</dbReference>
<accession>A0A9Q3CUS0</accession>
<dbReference type="Gene3D" id="2.30.110.10">
    <property type="entry name" value="Electron Transport, Fmn-binding Protein, Chain A"/>
    <property type="match status" value="1"/>
</dbReference>
<organism evidence="7 8">
    <name type="scientific">Austropuccinia psidii MF-1</name>
    <dbReference type="NCBI Taxonomy" id="1389203"/>
    <lineage>
        <taxon>Eukaryota</taxon>
        <taxon>Fungi</taxon>
        <taxon>Dikarya</taxon>
        <taxon>Basidiomycota</taxon>
        <taxon>Pucciniomycotina</taxon>
        <taxon>Pucciniomycetes</taxon>
        <taxon>Pucciniales</taxon>
        <taxon>Sphaerophragmiaceae</taxon>
        <taxon>Austropuccinia</taxon>
    </lineage>
</organism>
<feature type="compositionally biased region" description="Basic and acidic residues" evidence="5">
    <location>
        <begin position="9"/>
        <end position="20"/>
    </location>
</feature>
<comment type="similarity">
    <text evidence="4">Belongs to the flavoredoxin family.</text>
</comment>
<comment type="caution">
    <text evidence="7">The sequence shown here is derived from an EMBL/GenBank/DDBJ whole genome shotgun (WGS) entry which is preliminary data.</text>
</comment>
<keyword evidence="3" id="KW-0288">FMN</keyword>
<proteinExistence type="inferred from homology"/>
<evidence type="ECO:0000259" key="6">
    <source>
        <dbReference type="SMART" id="SM00903"/>
    </source>
</evidence>
<reference evidence="7" key="1">
    <citation type="submission" date="2021-03" db="EMBL/GenBank/DDBJ databases">
        <title>Draft genome sequence of rust myrtle Austropuccinia psidii MF-1, a brazilian biotype.</title>
        <authorList>
            <person name="Quecine M.C."/>
            <person name="Pachon D.M.R."/>
            <person name="Bonatelli M.L."/>
            <person name="Correr F.H."/>
            <person name="Franceschini L.M."/>
            <person name="Leite T.F."/>
            <person name="Margarido G.R.A."/>
            <person name="Almeida C.A."/>
            <person name="Ferrarezi J.A."/>
            <person name="Labate C.A."/>
        </authorList>
    </citation>
    <scope>NUCLEOTIDE SEQUENCE</scope>
    <source>
        <strain evidence="7">MF-1</strain>
    </source>
</reference>
<dbReference type="AlphaFoldDB" id="A0A9Q3CUS0"/>
<dbReference type="GO" id="GO:0010181">
    <property type="term" value="F:FMN binding"/>
    <property type="evidence" value="ECO:0007669"/>
    <property type="project" value="InterPro"/>
</dbReference>
<dbReference type="PANTHER" id="PTHR33798:SF5">
    <property type="entry name" value="FLAVIN REDUCTASE LIKE DOMAIN-CONTAINING PROTEIN"/>
    <property type="match status" value="1"/>
</dbReference>
<evidence type="ECO:0000256" key="5">
    <source>
        <dbReference type="SAM" id="MobiDB-lite"/>
    </source>
</evidence>
<evidence type="ECO:0000313" key="8">
    <source>
        <dbReference type="Proteomes" id="UP000765509"/>
    </source>
</evidence>
<dbReference type="InterPro" id="IPR002563">
    <property type="entry name" value="Flavin_Rdtase-like_dom"/>
</dbReference>
<feature type="region of interest" description="Disordered" evidence="5">
    <location>
        <begin position="1"/>
        <end position="20"/>
    </location>
</feature>